<dbReference type="InterPro" id="IPR050253">
    <property type="entry name" value="Seed_Storage-Functional"/>
</dbReference>
<dbReference type="CDD" id="cd02242">
    <property type="entry name" value="cupin_11S_legumin_N"/>
    <property type="match status" value="1"/>
</dbReference>
<name>A0AAN9R4L6_CANGL</name>
<keyword evidence="5" id="KW-0758">Storage protein</keyword>
<dbReference type="GO" id="GO:0045735">
    <property type="term" value="F:nutrient reservoir activity"/>
    <property type="evidence" value="ECO:0007669"/>
    <property type="project" value="UniProtKB-KW"/>
</dbReference>
<comment type="caution">
    <text evidence="10">The sequence shown here is derived from an EMBL/GenBank/DDBJ whole genome shotgun (WGS) entry which is preliminary data.</text>
</comment>
<dbReference type="InterPro" id="IPR006044">
    <property type="entry name" value="11S_seedstore_pln"/>
</dbReference>
<protein>
    <recommendedName>
        <fullName evidence="9">Cupin type-1 domain-containing protein</fullName>
    </recommendedName>
</protein>
<dbReference type="Gene3D" id="2.60.120.10">
    <property type="entry name" value="Jelly Rolls"/>
    <property type="match status" value="2"/>
</dbReference>
<dbReference type="CDD" id="cd02243">
    <property type="entry name" value="cupin_11S_legumin_C"/>
    <property type="match status" value="1"/>
</dbReference>
<evidence type="ECO:0000259" key="9">
    <source>
        <dbReference type="SMART" id="SM00835"/>
    </source>
</evidence>
<comment type="similarity">
    <text evidence="3">Belongs to the 11S seed storage protein (globulins) family.</text>
</comment>
<dbReference type="PANTHER" id="PTHR31189:SF45">
    <property type="entry name" value="OS09G0552500 PROTEIN"/>
    <property type="match status" value="1"/>
</dbReference>
<dbReference type="PANTHER" id="PTHR31189">
    <property type="entry name" value="OS03G0336100 PROTEIN-RELATED"/>
    <property type="match status" value="1"/>
</dbReference>
<dbReference type="Proteomes" id="UP001367508">
    <property type="component" value="Unassembled WGS sequence"/>
</dbReference>
<evidence type="ECO:0000313" key="11">
    <source>
        <dbReference type="Proteomes" id="UP001367508"/>
    </source>
</evidence>
<sequence>MELDLTPKIAEAMFEGNGGGYYVWSSSQLPLLATTKVGAGRLVLEPRGFGLPHYADSSKIGYVVEGSDGVVGMVLPNTGKEVVLKLKQGDVIPVPLGAVSWWFNDGDSDLIIAFLGDTSKALIPGQFTYFFLTGALGLIGGFSTELTSKFYDLDIDEVNKLTKSQTEILIIKLEKDQTMPKPQMDLTKKLVYDIDAARPNNGIKNVGLITTLTEKDFPFIGDVGLSVIRVKLEPHAIKAPSFPANPAVQLIYFARGSGKIEIVGINGKLALDTQVKAGHLLVVPQFFVVAEMAGEEGMEIYSIVTTTKPLLEELAGRVAVWGALSPSVQQVALNVDPQFQEKFVSKMKETTNLIPPTD</sequence>
<evidence type="ECO:0000256" key="5">
    <source>
        <dbReference type="ARBA" id="ARBA00022761"/>
    </source>
</evidence>
<feature type="domain" description="Cupin type-1" evidence="9">
    <location>
        <begin position="192"/>
        <end position="341"/>
    </location>
</feature>
<evidence type="ECO:0000256" key="8">
    <source>
        <dbReference type="ARBA" id="ARBA00023157"/>
    </source>
</evidence>
<keyword evidence="8" id="KW-1015">Disulfide bond</keyword>
<comment type="subcellular location">
    <subcellularLocation>
        <location evidence="1">Endoplasmic reticulum</location>
    </subcellularLocation>
    <subcellularLocation>
        <location evidence="2">Protein storage vacuole</location>
    </subcellularLocation>
</comment>
<dbReference type="PRINTS" id="PR00439">
    <property type="entry name" value="11SGLOBULIN"/>
</dbReference>
<dbReference type="InterPro" id="IPR014710">
    <property type="entry name" value="RmlC-like_jellyroll"/>
</dbReference>
<evidence type="ECO:0000256" key="1">
    <source>
        <dbReference type="ARBA" id="ARBA00004240"/>
    </source>
</evidence>
<evidence type="ECO:0000256" key="3">
    <source>
        <dbReference type="ARBA" id="ARBA00007178"/>
    </source>
</evidence>
<dbReference type="SUPFAM" id="SSF51182">
    <property type="entry name" value="RmlC-like cupins"/>
    <property type="match status" value="1"/>
</dbReference>
<reference evidence="10 11" key="1">
    <citation type="submission" date="2024-01" db="EMBL/GenBank/DDBJ databases">
        <title>The genomes of 5 underutilized Papilionoideae crops provide insights into root nodulation and disease resistanc.</title>
        <authorList>
            <person name="Jiang F."/>
        </authorList>
    </citation>
    <scope>NUCLEOTIDE SEQUENCE [LARGE SCALE GENOMIC DNA]</scope>
    <source>
        <strain evidence="10">LVBAO_FW01</strain>
        <tissue evidence="10">Leaves</tissue>
    </source>
</reference>
<evidence type="ECO:0000313" key="10">
    <source>
        <dbReference type="EMBL" id="KAK7359087.1"/>
    </source>
</evidence>
<keyword evidence="11" id="KW-1185">Reference proteome</keyword>
<dbReference type="InterPro" id="IPR006045">
    <property type="entry name" value="Cupin_1"/>
</dbReference>
<gene>
    <name evidence="10" type="ORF">VNO77_01033</name>
</gene>
<proteinExistence type="inferred from homology"/>
<dbReference type="InterPro" id="IPR011051">
    <property type="entry name" value="RmlC_Cupin_sf"/>
</dbReference>
<dbReference type="GO" id="GO:0000326">
    <property type="term" value="C:protein storage vacuole"/>
    <property type="evidence" value="ECO:0007669"/>
    <property type="project" value="UniProtKB-SubCell"/>
</dbReference>
<dbReference type="GO" id="GO:0005783">
    <property type="term" value="C:endoplasmic reticulum"/>
    <property type="evidence" value="ECO:0007669"/>
    <property type="project" value="UniProtKB-SubCell"/>
</dbReference>
<dbReference type="AlphaFoldDB" id="A0AAN9R4L6"/>
<dbReference type="SMART" id="SM00835">
    <property type="entry name" value="Cupin_1"/>
    <property type="match status" value="2"/>
</dbReference>
<evidence type="ECO:0000256" key="6">
    <source>
        <dbReference type="ARBA" id="ARBA00022824"/>
    </source>
</evidence>
<dbReference type="EMBL" id="JAYMYQ010000001">
    <property type="protein sequence ID" value="KAK7359087.1"/>
    <property type="molecule type" value="Genomic_DNA"/>
</dbReference>
<dbReference type="Pfam" id="PF00190">
    <property type="entry name" value="Cupin_1"/>
    <property type="match status" value="2"/>
</dbReference>
<feature type="domain" description="Cupin type-1" evidence="9">
    <location>
        <begin position="3"/>
        <end position="159"/>
    </location>
</feature>
<keyword evidence="4" id="KW-0926">Vacuole</keyword>
<keyword evidence="6" id="KW-0256">Endoplasmic reticulum</keyword>
<evidence type="ECO:0000256" key="2">
    <source>
        <dbReference type="ARBA" id="ARBA00004558"/>
    </source>
</evidence>
<accession>A0AAN9R4L6</accession>
<organism evidence="10 11">
    <name type="scientific">Canavalia gladiata</name>
    <name type="common">Sword bean</name>
    <name type="synonym">Dolichos gladiatus</name>
    <dbReference type="NCBI Taxonomy" id="3824"/>
    <lineage>
        <taxon>Eukaryota</taxon>
        <taxon>Viridiplantae</taxon>
        <taxon>Streptophyta</taxon>
        <taxon>Embryophyta</taxon>
        <taxon>Tracheophyta</taxon>
        <taxon>Spermatophyta</taxon>
        <taxon>Magnoliopsida</taxon>
        <taxon>eudicotyledons</taxon>
        <taxon>Gunneridae</taxon>
        <taxon>Pentapetalae</taxon>
        <taxon>rosids</taxon>
        <taxon>fabids</taxon>
        <taxon>Fabales</taxon>
        <taxon>Fabaceae</taxon>
        <taxon>Papilionoideae</taxon>
        <taxon>50 kb inversion clade</taxon>
        <taxon>NPAAA clade</taxon>
        <taxon>indigoferoid/millettioid clade</taxon>
        <taxon>Phaseoleae</taxon>
        <taxon>Canavalia</taxon>
    </lineage>
</organism>
<keyword evidence="7" id="KW-0708">Seed storage protein</keyword>
<evidence type="ECO:0000256" key="4">
    <source>
        <dbReference type="ARBA" id="ARBA00022554"/>
    </source>
</evidence>
<evidence type="ECO:0000256" key="7">
    <source>
        <dbReference type="ARBA" id="ARBA00023129"/>
    </source>
</evidence>